<dbReference type="RefSeq" id="WP_191142930.1">
    <property type="nucleotide sequence ID" value="NZ_JACXAH010000071.1"/>
</dbReference>
<dbReference type="EMBL" id="JACXAH010000071">
    <property type="protein sequence ID" value="MBD1374009.1"/>
    <property type="molecule type" value="Genomic_DNA"/>
</dbReference>
<name>A0A926RVW0_9BACL</name>
<feature type="signal peptide" evidence="1">
    <location>
        <begin position="1"/>
        <end position="27"/>
    </location>
</feature>
<accession>A0A926RVW0</accession>
<dbReference type="Proteomes" id="UP000661691">
    <property type="component" value="Unassembled WGS sequence"/>
</dbReference>
<comment type="caution">
    <text evidence="2">The sequence shown here is derived from an EMBL/GenBank/DDBJ whole genome shotgun (WGS) entry which is preliminary data.</text>
</comment>
<feature type="chain" id="PRO_5037333415" evidence="1">
    <location>
        <begin position="28"/>
        <end position="96"/>
    </location>
</feature>
<organism evidence="2 3">
    <name type="scientific">Polycladospora coralii</name>
    <dbReference type="NCBI Taxonomy" id="2771432"/>
    <lineage>
        <taxon>Bacteria</taxon>
        <taxon>Bacillati</taxon>
        <taxon>Bacillota</taxon>
        <taxon>Bacilli</taxon>
        <taxon>Bacillales</taxon>
        <taxon>Thermoactinomycetaceae</taxon>
        <taxon>Polycladospora</taxon>
    </lineage>
</organism>
<dbReference type="AlphaFoldDB" id="A0A926RVW0"/>
<proteinExistence type="predicted"/>
<evidence type="ECO:0000313" key="3">
    <source>
        <dbReference type="Proteomes" id="UP000661691"/>
    </source>
</evidence>
<evidence type="ECO:0000313" key="2">
    <source>
        <dbReference type="EMBL" id="MBD1374009.1"/>
    </source>
</evidence>
<keyword evidence="3" id="KW-1185">Reference proteome</keyword>
<keyword evidence="1" id="KW-0732">Signal</keyword>
<reference evidence="2" key="1">
    <citation type="submission" date="2020-09" db="EMBL/GenBank/DDBJ databases">
        <title>A novel bacterium of genus Hazenella, isolated from South China Sea.</title>
        <authorList>
            <person name="Huang H."/>
            <person name="Mo K."/>
            <person name="Hu Y."/>
        </authorList>
    </citation>
    <scope>NUCLEOTIDE SEQUENCE</scope>
    <source>
        <strain evidence="2">IB182357</strain>
    </source>
</reference>
<sequence length="96" mass="10604">MKKVVTSLFASVLIFGMVIPMSNQVDAATASNASQITSSSVTETVNPNFTRTIRYWSKSAWPWIHGVPSMINYGGKILYKEYCFDAGSSWGCYYSG</sequence>
<protein>
    <submittedName>
        <fullName evidence="2">Uncharacterized protein</fullName>
    </submittedName>
</protein>
<evidence type="ECO:0000256" key="1">
    <source>
        <dbReference type="SAM" id="SignalP"/>
    </source>
</evidence>
<gene>
    <name evidence="2" type="ORF">IC620_16850</name>
</gene>